<accession>A0ABR4C4U8</accession>
<proteinExistence type="predicted"/>
<evidence type="ECO:0000313" key="3">
    <source>
        <dbReference type="Proteomes" id="UP001595075"/>
    </source>
</evidence>
<reference evidence="2 3" key="1">
    <citation type="journal article" date="2024" name="Commun. Biol.">
        <title>Comparative genomic analysis of thermophilic fungi reveals convergent evolutionary adaptations and gene losses.</title>
        <authorList>
            <person name="Steindorff A.S."/>
            <person name="Aguilar-Pontes M.V."/>
            <person name="Robinson A.J."/>
            <person name="Andreopoulos B."/>
            <person name="LaButti K."/>
            <person name="Kuo A."/>
            <person name="Mondo S."/>
            <person name="Riley R."/>
            <person name="Otillar R."/>
            <person name="Haridas S."/>
            <person name="Lipzen A."/>
            <person name="Grimwood J."/>
            <person name="Schmutz J."/>
            <person name="Clum A."/>
            <person name="Reid I.D."/>
            <person name="Moisan M.C."/>
            <person name="Butler G."/>
            <person name="Nguyen T.T.M."/>
            <person name="Dewar K."/>
            <person name="Conant G."/>
            <person name="Drula E."/>
            <person name="Henrissat B."/>
            <person name="Hansel C."/>
            <person name="Singer S."/>
            <person name="Hutchinson M.I."/>
            <person name="de Vries R.P."/>
            <person name="Natvig D.O."/>
            <person name="Powell A.J."/>
            <person name="Tsang A."/>
            <person name="Grigoriev I.V."/>
        </authorList>
    </citation>
    <scope>NUCLEOTIDE SEQUENCE [LARGE SCALE GENOMIC DNA]</scope>
    <source>
        <strain evidence="2 3">CBS 494.80</strain>
    </source>
</reference>
<feature type="domain" description="2EXR" evidence="1">
    <location>
        <begin position="60"/>
        <end position="144"/>
    </location>
</feature>
<evidence type="ECO:0000313" key="2">
    <source>
        <dbReference type="EMBL" id="KAL2064690.1"/>
    </source>
</evidence>
<comment type="caution">
    <text evidence="2">The sequence shown here is derived from an EMBL/GenBank/DDBJ whole genome shotgun (WGS) entry which is preliminary data.</text>
</comment>
<keyword evidence="3" id="KW-1185">Reference proteome</keyword>
<protein>
    <recommendedName>
        <fullName evidence="1">2EXR domain-containing protein</fullName>
    </recommendedName>
</protein>
<gene>
    <name evidence="2" type="ORF">VTL71DRAFT_3828</name>
</gene>
<dbReference type="PANTHER" id="PTHR35910">
    <property type="entry name" value="2EXR DOMAIN-CONTAINING PROTEIN"/>
    <property type="match status" value="1"/>
</dbReference>
<sequence>MAVPDALMDCSLLATSSSMSAQLDTSAAKQTKVFDSSAVVIAAHLPTSLAVNPHNPNNEFPKFSKLPLELRRMCFRAMFPGPRVIEMLFSKRQTSRKYELLAEIPVVLQICHDSRVEGLTRYRLACANKYALAPVYICPELDTVLFLGTHITVD</sequence>
<name>A0ABR4C4U8_9HELO</name>
<organism evidence="2 3">
    <name type="scientific">Oculimacula yallundae</name>
    <dbReference type="NCBI Taxonomy" id="86028"/>
    <lineage>
        <taxon>Eukaryota</taxon>
        <taxon>Fungi</taxon>
        <taxon>Dikarya</taxon>
        <taxon>Ascomycota</taxon>
        <taxon>Pezizomycotina</taxon>
        <taxon>Leotiomycetes</taxon>
        <taxon>Helotiales</taxon>
        <taxon>Ploettnerulaceae</taxon>
        <taxon>Oculimacula</taxon>
    </lineage>
</organism>
<dbReference type="InterPro" id="IPR045518">
    <property type="entry name" value="2EXR"/>
</dbReference>
<dbReference type="PANTHER" id="PTHR35910:SF1">
    <property type="entry name" value="2EXR DOMAIN-CONTAINING PROTEIN"/>
    <property type="match status" value="1"/>
</dbReference>
<dbReference type="EMBL" id="JAZHXI010000013">
    <property type="protein sequence ID" value="KAL2064690.1"/>
    <property type="molecule type" value="Genomic_DNA"/>
</dbReference>
<evidence type="ECO:0000259" key="1">
    <source>
        <dbReference type="Pfam" id="PF20150"/>
    </source>
</evidence>
<dbReference type="Pfam" id="PF20150">
    <property type="entry name" value="2EXR"/>
    <property type="match status" value="1"/>
</dbReference>
<dbReference type="Proteomes" id="UP001595075">
    <property type="component" value="Unassembled WGS sequence"/>
</dbReference>